<organism evidence="5 6">
    <name type="scientific">Psychrobacter sanguinis</name>
    <dbReference type="NCBI Taxonomy" id="861445"/>
    <lineage>
        <taxon>Bacteria</taxon>
        <taxon>Pseudomonadati</taxon>
        <taxon>Pseudomonadota</taxon>
        <taxon>Gammaproteobacteria</taxon>
        <taxon>Moraxellales</taxon>
        <taxon>Moraxellaceae</taxon>
        <taxon>Psychrobacter</taxon>
    </lineage>
</organism>
<dbReference type="AlphaFoldDB" id="A0A844LXZ5"/>
<dbReference type="Pfam" id="PF01263">
    <property type="entry name" value="Aldose_epim"/>
    <property type="match status" value="1"/>
</dbReference>
<comment type="catalytic activity">
    <reaction evidence="1">
        <text>alpha-D-glucose 6-phosphate = beta-D-glucose 6-phosphate</text>
        <dbReference type="Rhea" id="RHEA:16249"/>
        <dbReference type="ChEBI" id="CHEBI:58225"/>
        <dbReference type="ChEBI" id="CHEBI:58247"/>
        <dbReference type="EC" id="5.1.3.15"/>
    </reaction>
</comment>
<evidence type="ECO:0000313" key="6">
    <source>
        <dbReference type="Proteomes" id="UP000442109"/>
    </source>
</evidence>
<dbReference type="InterPro" id="IPR014718">
    <property type="entry name" value="GH-type_carb-bd"/>
</dbReference>
<sequence>MPHTVLSSPAATVKRIKIGALDALDIRAPAYQAAVLLQGAQLIYFSSGKLPTKDFEQLAPQHVSDNWLWVSAQAQYDTQDSVRGGVPLCWPVFGLFSANPEAVKTSFKDSLYDVTQHGYARTQIFDFERFSSEIGDSKSSELVLTLTGSSSPKLDLTVTFSFNDQGVNIKLTTQNQEAHTVHFSQALHTYLPTADITQTVIGGFDGINYSDTLQTDATNGGWQTKTQQGDISFEGEVDRIYHGAPDITLTTPTQRYQLIATGSNSTVVWNPWIKKAKQVSQFAEDDYLRMLCIETANAHLDAVTLQSGQTHSLSLSLSQAH</sequence>
<gene>
    <name evidence="5" type="ORF">GB996_01880</name>
</gene>
<evidence type="ECO:0000256" key="1">
    <source>
        <dbReference type="ARBA" id="ARBA00001096"/>
    </source>
</evidence>
<dbReference type="InterPro" id="IPR008183">
    <property type="entry name" value="Aldose_1/G6P_1-epimerase"/>
</dbReference>
<evidence type="ECO:0000313" key="5">
    <source>
        <dbReference type="EMBL" id="MUG31541.1"/>
    </source>
</evidence>
<dbReference type="Proteomes" id="UP000442109">
    <property type="component" value="Unassembled WGS sequence"/>
</dbReference>
<keyword evidence="6" id="KW-1185">Reference proteome</keyword>
<dbReference type="GO" id="GO:0047938">
    <property type="term" value="F:glucose-6-phosphate 1-epimerase activity"/>
    <property type="evidence" value="ECO:0007669"/>
    <property type="project" value="UniProtKB-EC"/>
</dbReference>
<comment type="similarity">
    <text evidence="2">Belongs to the glucose-6-phosphate 1-epimerase family.</text>
</comment>
<reference evidence="5 6" key="1">
    <citation type="journal article" date="2019" name="PLoS ONE">
        <title>Pup mortality in New Zealand sea lions (Phocarctos hookeri) at Enderby Island, Auckland Islands, 2013-18.</title>
        <authorList>
            <person name="Michael S.A."/>
            <person name="Hayman D.T.S."/>
            <person name="Gray R."/>
            <person name="Zhang J."/>
            <person name="Rogers L."/>
            <person name="Roe W.D."/>
        </authorList>
    </citation>
    <scope>NUCLEOTIDE SEQUENCE [LARGE SCALE GENOMIC DNA]</scope>
    <source>
        <strain evidence="5 6">SM868</strain>
    </source>
</reference>
<dbReference type="GO" id="GO:0030246">
    <property type="term" value="F:carbohydrate binding"/>
    <property type="evidence" value="ECO:0007669"/>
    <property type="project" value="InterPro"/>
</dbReference>
<dbReference type="PANTHER" id="PTHR11122">
    <property type="entry name" value="APOSPORY-ASSOCIATED PROTEIN C-RELATED"/>
    <property type="match status" value="1"/>
</dbReference>
<dbReference type="OrthoDB" id="9790727at2"/>
<dbReference type="EC" id="5.1.3.15" evidence="3"/>
<protein>
    <recommendedName>
        <fullName evidence="3">glucose-6-phosphate 1-epimerase</fullName>
        <ecNumber evidence="3">5.1.3.15</ecNumber>
    </recommendedName>
</protein>
<comment type="caution">
    <text evidence="5">The sequence shown here is derived from an EMBL/GenBank/DDBJ whole genome shotgun (WGS) entry which is preliminary data.</text>
</comment>
<proteinExistence type="inferred from homology"/>
<dbReference type="InterPro" id="IPR011013">
    <property type="entry name" value="Gal_mutarotase_sf_dom"/>
</dbReference>
<dbReference type="GO" id="GO:0005975">
    <property type="term" value="P:carbohydrate metabolic process"/>
    <property type="evidence" value="ECO:0007669"/>
    <property type="project" value="InterPro"/>
</dbReference>
<dbReference type="CDD" id="cd09020">
    <property type="entry name" value="D-hex-6-P-epi_like"/>
    <property type="match status" value="1"/>
</dbReference>
<evidence type="ECO:0000256" key="3">
    <source>
        <dbReference type="ARBA" id="ARBA00012083"/>
    </source>
</evidence>
<accession>A0A844LXZ5</accession>
<dbReference type="SUPFAM" id="SSF74650">
    <property type="entry name" value="Galactose mutarotase-like"/>
    <property type="match status" value="1"/>
</dbReference>
<dbReference type="InterPro" id="IPR025532">
    <property type="entry name" value="G6P_1-epimerase"/>
</dbReference>
<dbReference type="Gene3D" id="2.70.98.10">
    <property type="match status" value="1"/>
</dbReference>
<keyword evidence="4" id="KW-0413">Isomerase</keyword>
<dbReference type="EMBL" id="WFKQ01000001">
    <property type="protein sequence ID" value="MUG31541.1"/>
    <property type="molecule type" value="Genomic_DNA"/>
</dbReference>
<dbReference type="PANTHER" id="PTHR11122:SF13">
    <property type="entry name" value="GLUCOSE-6-PHOSPHATE 1-EPIMERASE"/>
    <property type="match status" value="1"/>
</dbReference>
<evidence type="ECO:0000256" key="2">
    <source>
        <dbReference type="ARBA" id="ARBA00005866"/>
    </source>
</evidence>
<name>A0A844LXZ5_9GAMM</name>
<dbReference type="RefSeq" id="WP_155586678.1">
    <property type="nucleotide sequence ID" value="NZ_WFKQ01000001.1"/>
</dbReference>
<evidence type="ECO:0000256" key="4">
    <source>
        <dbReference type="ARBA" id="ARBA00023235"/>
    </source>
</evidence>